<feature type="signal peptide" evidence="5">
    <location>
        <begin position="1"/>
        <end position="30"/>
    </location>
</feature>
<accession>A0A366ELA5</accession>
<evidence type="ECO:0000256" key="3">
    <source>
        <dbReference type="ARBA" id="ARBA00022801"/>
    </source>
</evidence>
<dbReference type="PANTHER" id="PTHR30032:SF8">
    <property type="entry name" value="GERMINATION-SPECIFIC N-ACETYLMURAMOYL-L-ALANINE AMIDASE"/>
    <property type="match status" value="1"/>
</dbReference>
<evidence type="ECO:0000256" key="1">
    <source>
        <dbReference type="ARBA" id="ARBA00007074"/>
    </source>
</evidence>
<dbReference type="Pfam" id="PF00877">
    <property type="entry name" value="NLPC_P60"/>
    <property type="match status" value="1"/>
</dbReference>
<keyword evidence="4" id="KW-0788">Thiol protease</keyword>
<dbReference type="GO" id="GO:0006508">
    <property type="term" value="P:proteolysis"/>
    <property type="evidence" value="ECO:0007669"/>
    <property type="project" value="UniProtKB-KW"/>
</dbReference>
<evidence type="ECO:0000313" key="7">
    <source>
        <dbReference type="EMBL" id="RBP02756.1"/>
    </source>
</evidence>
<reference evidence="7 8" key="1">
    <citation type="submission" date="2018-06" db="EMBL/GenBank/DDBJ databases">
        <title>Freshwater and sediment microbial communities from various areas in North America, analyzing microbe dynamics in response to fracking.</title>
        <authorList>
            <person name="Lamendella R."/>
        </authorList>
    </citation>
    <scope>NUCLEOTIDE SEQUENCE [LARGE SCALE GENOMIC DNA]</scope>
    <source>
        <strain evidence="7 8">97B</strain>
    </source>
</reference>
<evidence type="ECO:0000313" key="8">
    <source>
        <dbReference type="Proteomes" id="UP000252118"/>
    </source>
</evidence>
<evidence type="ECO:0000256" key="2">
    <source>
        <dbReference type="ARBA" id="ARBA00022670"/>
    </source>
</evidence>
<sequence>MSNYRKPVSITFVTVVSFMFLLFFQNPASAAGTQIDRVSGVDRYETAVKVSREGWSSANTVVIAVGNNFPDALAGAPLADKYNAPILLVTKDSVPYSVKEELKRLKPSKAYILGGSSVISSSVETQLESLGITSTRVAGENRYETAAKIAALVGGSQAIVTYGRDFPDSLAIAPVAASKSMPILLTEKNHVPEETKKALSKYSSSILVGGTGVVSDGVKNQLPRATRISGKDRYDTATKVAEKYYSASNSTVIATGESYADALTGSVLAAKKGSPVMLIQSNSVPSSVKSTVDKLGINQFTIIGGTSVISEKAQSLFGFDTDGLIKTAKQYIGTPYKWGGTTPSGFDCSGYLNYVYDKYDIDLPRTTSDIWNFGSRSSSPAVGDIVMFETYKPGPSHGGIYIGNNEFIHAGDRGVEITSINNVYWKPRYLGAVKVVN</sequence>
<dbReference type="Gene3D" id="3.90.1720.10">
    <property type="entry name" value="endopeptidase domain like (from Nostoc punctiforme)"/>
    <property type="match status" value="1"/>
</dbReference>
<dbReference type="PANTHER" id="PTHR30032">
    <property type="entry name" value="N-ACETYLMURAMOYL-L-ALANINE AMIDASE-RELATED"/>
    <property type="match status" value="1"/>
</dbReference>
<gene>
    <name evidence="7" type="ORF">DET59_11241</name>
</gene>
<dbReference type="SUPFAM" id="SSF54001">
    <property type="entry name" value="Cysteine proteinases"/>
    <property type="match status" value="1"/>
</dbReference>
<feature type="domain" description="NlpC/P60" evidence="6">
    <location>
        <begin position="318"/>
        <end position="436"/>
    </location>
</feature>
<evidence type="ECO:0000259" key="6">
    <source>
        <dbReference type="PROSITE" id="PS51935"/>
    </source>
</evidence>
<keyword evidence="5" id="KW-0732">Signal</keyword>
<dbReference type="OrthoDB" id="363232at2"/>
<comment type="similarity">
    <text evidence="1">Belongs to the peptidase C40 family.</text>
</comment>
<dbReference type="GO" id="GO:0008234">
    <property type="term" value="F:cysteine-type peptidase activity"/>
    <property type="evidence" value="ECO:0007669"/>
    <property type="project" value="UniProtKB-KW"/>
</dbReference>
<dbReference type="InterPro" id="IPR000064">
    <property type="entry name" value="NLP_P60_dom"/>
</dbReference>
<evidence type="ECO:0000256" key="4">
    <source>
        <dbReference type="ARBA" id="ARBA00022807"/>
    </source>
</evidence>
<dbReference type="RefSeq" id="WP_113970403.1">
    <property type="nucleotide sequence ID" value="NZ_QNRJ01000012.1"/>
</dbReference>
<dbReference type="Pfam" id="PF04122">
    <property type="entry name" value="CW_binding_2"/>
    <property type="match status" value="3"/>
</dbReference>
<dbReference type="AlphaFoldDB" id="A0A366ELA5"/>
<dbReference type="Proteomes" id="UP000252118">
    <property type="component" value="Unassembled WGS sequence"/>
</dbReference>
<dbReference type="PROSITE" id="PS51935">
    <property type="entry name" value="NLPC_P60"/>
    <property type="match status" value="1"/>
</dbReference>
<keyword evidence="2" id="KW-0645">Protease</keyword>
<dbReference type="InterPro" id="IPR007253">
    <property type="entry name" value="Cell_wall-bd_2"/>
</dbReference>
<proteinExistence type="inferred from homology"/>
<dbReference type="Gene3D" id="3.40.50.12090">
    <property type="match status" value="2"/>
</dbReference>
<name>A0A366ELA5_9BACI</name>
<keyword evidence="3" id="KW-0378">Hydrolase</keyword>
<protein>
    <submittedName>
        <fullName evidence="7">Putative cell wall-binding protein</fullName>
    </submittedName>
</protein>
<organism evidence="7 8">
    <name type="scientific">Rossellomorea aquimaris</name>
    <dbReference type="NCBI Taxonomy" id="189382"/>
    <lineage>
        <taxon>Bacteria</taxon>
        <taxon>Bacillati</taxon>
        <taxon>Bacillota</taxon>
        <taxon>Bacilli</taxon>
        <taxon>Bacillales</taxon>
        <taxon>Bacillaceae</taxon>
        <taxon>Rossellomorea</taxon>
    </lineage>
</organism>
<dbReference type="InterPro" id="IPR051922">
    <property type="entry name" value="Bact_Sporulation_Assoc"/>
</dbReference>
<dbReference type="InterPro" id="IPR038765">
    <property type="entry name" value="Papain-like_cys_pep_sf"/>
</dbReference>
<evidence type="ECO:0000256" key="5">
    <source>
        <dbReference type="SAM" id="SignalP"/>
    </source>
</evidence>
<dbReference type="EMBL" id="QNRJ01000012">
    <property type="protein sequence ID" value="RBP02756.1"/>
    <property type="molecule type" value="Genomic_DNA"/>
</dbReference>
<comment type="caution">
    <text evidence="7">The sequence shown here is derived from an EMBL/GenBank/DDBJ whole genome shotgun (WGS) entry which is preliminary data.</text>
</comment>
<feature type="chain" id="PRO_5016693849" evidence="5">
    <location>
        <begin position="31"/>
        <end position="437"/>
    </location>
</feature>